<dbReference type="Proteomes" id="UP000305238">
    <property type="component" value="Unassembled WGS sequence"/>
</dbReference>
<feature type="non-terminal residue" evidence="2">
    <location>
        <position position="112"/>
    </location>
</feature>
<accession>A0A5S4G1W5</accession>
<dbReference type="EMBL" id="VCKZ01000522">
    <property type="protein sequence ID" value="TMR26948.1"/>
    <property type="molecule type" value="Genomic_DNA"/>
</dbReference>
<dbReference type="AlphaFoldDB" id="A0A5S4G1W5"/>
<comment type="caution">
    <text evidence="2">The sequence shown here is derived from an EMBL/GenBank/DDBJ whole genome shotgun (WGS) entry which is preliminary data.</text>
</comment>
<evidence type="ECO:0000313" key="2">
    <source>
        <dbReference type="EMBL" id="TMR26948.1"/>
    </source>
</evidence>
<evidence type="ECO:0000313" key="3">
    <source>
        <dbReference type="Proteomes" id="UP000305238"/>
    </source>
</evidence>
<protein>
    <submittedName>
        <fullName evidence="2">Uncharacterized protein</fullName>
    </submittedName>
</protein>
<proteinExistence type="predicted"/>
<name>A0A5S4G1W5_9ACTN</name>
<organism evidence="2 3">
    <name type="scientific">Actinomadura geliboluensis</name>
    <dbReference type="NCBI Taxonomy" id="882440"/>
    <lineage>
        <taxon>Bacteria</taxon>
        <taxon>Bacillati</taxon>
        <taxon>Actinomycetota</taxon>
        <taxon>Actinomycetes</taxon>
        <taxon>Streptosporangiales</taxon>
        <taxon>Thermomonosporaceae</taxon>
        <taxon>Actinomadura</taxon>
    </lineage>
</organism>
<sequence>MTTHEPRWHGRLPDEEWHLQLTTREGWQRFAEDEPADLALRGDPEWKELTGTGRDAYDEARIDVHARLIVDDRDRQKAQHRHRDRGACGSGSRPLQCSRRTAYARFVCWHQR</sequence>
<reference evidence="2 3" key="1">
    <citation type="submission" date="2019-05" db="EMBL/GenBank/DDBJ databases">
        <title>Draft genome sequence of Actinomadura geliboluensis A8036.</title>
        <authorList>
            <person name="Saricaoglu S."/>
            <person name="Isik K."/>
        </authorList>
    </citation>
    <scope>NUCLEOTIDE SEQUENCE [LARGE SCALE GENOMIC DNA]</scope>
    <source>
        <strain evidence="2 3">A8036</strain>
    </source>
</reference>
<keyword evidence="3" id="KW-1185">Reference proteome</keyword>
<gene>
    <name evidence="2" type="ORF">ETD96_40295</name>
</gene>
<feature type="region of interest" description="Disordered" evidence="1">
    <location>
        <begin position="73"/>
        <end position="93"/>
    </location>
</feature>
<evidence type="ECO:0000256" key="1">
    <source>
        <dbReference type="SAM" id="MobiDB-lite"/>
    </source>
</evidence>